<feature type="region of interest" description="Disordered" evidence="1">
    <location>
        <begin position="143"/>
        <end position="219"/>
    </location>
</feature>
<gene>
    <name evidence="2" type="ORF">R1sor_024529</name>
</gene>
<feature type="compositionally biased region" description="Polar residues" evidence="1">
    <location>
        <begin position="187"/>
        <end position="201"/>
    </location>
</feature>
<keyword evidence="3" id="KW-1185">Reference proteome</keyword>
<feature type="compositionally biased region" description="Basic and acidic residues" evidence="1">
    <location>
        <begin position="66"/>
        <end position="77"/>
    </location>
</feature>
<dbReference type="EMBL" id="JBJQOH010000007">
    <property type="protein sequence ID" value="KAL3681573.1"/>
    <property type="molecule type" value="Genomic_DNA"/>
</dbReference>
<comment type="caution">
    <text evidence="2">The sequence shown here is derived from an EMBL/GenBank/DDBJ whole genome shotgun (WGS) entry which is preliminary data.</text>
</comment>
<evidence type="ECO:0000313" key="2">
    <source>
        <dbReference type="EMBL" id="KAL3681573.1"/>
    </source>
</evidence>
<dbReference type="Proteomes" id="UP001633002">
    <property type="component" value="Unassembled WGS sequence"/>
</dbReference>
<feature type="compositionally biased region" description="Basic and acidic residues" evidence="1">
    <location>
        <begin position="206"/>
        <end position="219"/>
    </location>
</feature>
<reference evidence="2 3" key="1">
    <citation type="submission" date="2024-09" db="EMBL/GenBank/DDBJ databases">
        <title>Chromosome-scale assembly of Riccia sorocarpa.</title>
        <authorList>
            <person name="Paukszto L."/>
        </authorList>
    </citation>
    <scope>NUCLEOTIDE SEQUENCE [LARGE SCALE GENOMIC DNA]</scope>
    <source>
        <strain evidence="2">LP-2024</strain>
        <tissue evidence="2">Aerial parts of the thallus</tissue>
    </source>
</reference>
<dbReference type="AlphaFoldDB" id="A0ABD3GQT8"/>
<sequence length="267" mass="29990">MRAKLSEFVDKHIDKLPVLEFHDDEVGQTVIIKWKPLELYKQMLSFRYDYRKGKRSRTSSNSAKSLQEKTMKADNKSEQQTMEDAEEKLDGEANSSVAANRNISNKSQRSCIGDDRDGKGLCFTEEVDHASPTNFVHLRKTMQFRQSKQQQQEPETRSNPLSSTPIKNSSHGNVDRFDSDLDDPEASSPQKAGTSTPMTRASKQKLANDRVQTRTIDSGEGRSQREVILDKVKVTVAELTLESRRVIALMVLGCESVTGIAARIIVA</sequence>
<proteinExistence type="predicted"/>
<name>A0ABD3GQT8_9MARC</name>
<evidence type="ECO:0000313" key="3">
    <source>
        <dbReference type="Proteomes" id="UP001633002"/>
    </source>
</evidence>
<feature type="compositionally biased region" description="Polar residues" evidence="1">
    <location>
        <begin position="143"/>
        <end position="172"/>
    </location>
</feature>
<protein>
    <submittedName>
        <fullName evidence="2">Uncharacterized protein</fullName>
    </submittedName>
</protein>
<feature type="region of interest" description="Disordered" evidence="1">
    <location>
        <begin position="55"/>
        <end position="101"/>
    </location>
</feature>
<organism evidence="2 3">
    <name type="scientific">Riccia sorocarpa</name>
    <dbReference type="NCBI Taxonomy" id="122646"/>
    <lineage>
        <taxon>Eukaryota</taxon>
        <taxon>Viridiplantae</taxon>
        <taxon>Streptophyta</taxon>
        <taxon>Embryophyta</taxon>
        <taxon>Marchantiophyta</taxon>
        <taxon>Marchantiopsida</taxon>
        <taxon>Marchantiidae</taxon>
        <taxon>Marchantiales</taxon>
        <taxon>Ricciaceae</taxon>
        <taxon>Riccia</taxon>
    </lineage>
</organism>
<accession>A0ABD3GQT8</accession>
<evidence type="ECO:0000256" key="1">
    <source>
        <dbReference type="SAM" id="MobiDB-lite"/>
    </source>
</evidence>